<dbReference type="InterPro" id="IPR050822">
    <property type="entry name" value="Cerebellin_Synaptic_Org"/>
</dbReference>
<dbReference type="PROSITE" id="PS50871">
    <property type="entry name" value="C1Q"/>
    <property type="match status" value="1"/>
</dbReference>
<evidence type="ECO:0000256" key="2">
    <source>
        <dbReference type="ARBA" id="ARBA00022525"/>
    </source>
</evidence>
<evidence type="ECO:0000256" key="4">
    <source>
        <dbReference type="SAM" id="Coils"/>
    </source>
</evidence>
<evidence type="ECO:0000256" key="1">
    <source>
        <dbReference type="ARBA" id="ARBA00004613"/>
    </source>
</evidence>
<dbReference type="PANTHER" id="PTHR22923">
    <property type="entry name" value="CEREBELLIN-RELATED"/>
    <property type="match status" value="1"/>
</dbReference>
<dbReference type="Pfam" id="PF00386">
    <property type="entry name" value="C1q"/>
    <property type="match status" value="1"/>
</dbReference>
<dbReference type="SUPFAM" id="SSF57997">
    <property type="entry name" value="Tropomyosin"/>
    <property type="match status" value="1"/>
</dbReference>
<feature type="signal peptide" evidence="5">
    <location>
        <begin position="1"/>
        <end position="24"/>
    </location>
</feature>
<keyword evidence="8" id="KW-1185">Reference proteome</keyword>
<accession>A0AAQ4NWW1</accession>
<dbReference type="GeneTree" id="ENSGT00940000163520"/>
<name>A0AAQ4NWW1_GASAC</name>
<sequence>MFNCTMRVVLGLLLVLLGLCGSAAQQDGFTKVGEIGEFPETAARDTADESIEDTTKQTRHDIWAELRALKDTVSDVRVELYLLQRDNADLQTRLSSGERELLVSKFRVDLLEKENADLQTRLSSSESELLVSKFRIDQVEKENAVQETRLNATEIQTSGLKGKITDLQTRLSSSESELLVSKSRIDQLEKENAVQETRLNTTEIQTSGLEGEITDLQTKLSKSEEAIRASESRIDALEKQNPEKPKVAFYTALTDAGQVGPYNADVTLKYSKVFTNIGNAYSPSTGFFTAPVKGVYSFQFTAASYSKGYMGVLVFKNNQRIMYYEKSNDGRFVDYLTNSVVLELIAGDEVHLVLPPNHHLFESGNNHNTFSGALLFPL</sequence>
<dbReference type="InterPro" id="IPR008983">
    <property type="entry name" value="Tumour_necrosis_fac-like_dom"/>
</dbReference>
<keyword evidence="4" id="KW-0175">Coiled coil</keyword>
<organism evidence="7 8">
    <name type="scientific">Gasterosteus aculeatus aculeatus</name>
    <name type="common">three-spined stickleback</name>
    <dbReference type="NCBI Taxonomy" id="481459"/>
    <lineage>
        <taxon>Eukaryota</taxon>
        <taxon>Metazoa</taxon>
        <taxon>Chordata</taxon>
        <taxon>Craniata</taxon>
        <taxon>Vertebrata</taxon>
        <taxon>Euteleostomi</taxon>
        <taxon>Actinopterygii</taxon>
        <taxon>Neopterygii</taxon>
        <taxon>Teleostei</taxon>
        <taxon>Neoteleostei</taxon>
        <taxon>Acanthomorphata</taxon>
        <taxon>Eupercaria</taxon>
        <taxon>Perciformes</taxon>
        <taxon>Cottioidei</taxon>
        <taxon>Gasterosteales</taxon>
        <taxon>Gasterosteidae</taxon>
        <taxon>Gasterosteus</taxon>
    </lineage>
</organism>
<evidence type="ECO:0000313" key="7">
    <source>
        <dbReference type="Ensembl" id="ENSGACP00000031179.1"/>
    </source>
</evidence>
<dbReference type="InterPro" id="IPR001073">
    <property type="entry name" value="C1q_dom"/>
</dbReference>
<dbReference type="AlphaFoldDB" id="A0AAQ4NWW1"/>
<evidence type="ECO:0000256" key="3">
    <source>
        <dbReference type="ARBA" id="ARBA00022729"/>
    </source>
</evidence>
<dbReference type="PRINTS" id="PR00007">
    <property type="entry name" value="COMPLEMNTC1Q"/>
</dbReference>
<keyword evidence="2" id="KW-0964">Secreted</keyword>
<dbReference type="Gene3D" id="2.60.120.40">
    <property type="match status" value="1"/>
</dbReference>
<reference evidence="7" key="3">
    <citation type="submission" date="2025-09" db="UniProtKB">
        <authorList>
            <consortium name="Ensembl"/>
        </authorList>
    </citation>
    <scope>IDENTIFICATION</scope>
</reference>
<feature type="coiled-coil region" evidence="4">
    <location>
        <begin position="108"/>
        <end position="240"/>
    </location>
</feature>
<dbReference type="PANTHER" id="PTHR22923:SF102">
    <property type="entry name" value="CEREBELLIN 13-RELATED"/>
    <property type="match status" value="1"/>
</dbReference>
<dbReference type="Proteomes" id="UP000007635">
    <property type="component" value="Chromosome VII"/>
</dbReference>
<dbReference type="SUPFAM" id="SSF49842">
    <property type="entry name" value="TNF-like"/>
    <property type="match status" value="1"/>
</dbReference>
<feature type="domain" description="C1q" evidence="6">
    <location>
        <begin position="242"/>
        <end position="378"/>
    </location>
</feature>
<proteinExistence type="predicted"/>
<dbReference type="GO" id="GO:0005576">
    <property type="term" value="C:extracellular region"/>
    <property type="evidence" value="ECO:0007669"/>
    <property type="project" value="UniProtKB-SubCell"/>
</dbReference>
<dbReference type="Ensembl" id="ENSGACT00000042144.1">
    <property type="protein sequence ID" value="ENSGACP00000031179.1"/>
    <property type="gene ID" value="ENSGACG00000035244.1"/>
</dbReference>
<dbReference type="SMART" id="SM00110">
    <property type="entry name" value="C1Q"/>
    <property type="match status" value="1"/>
</dbReference>
<comment type="subcellular location">
    <subcellularLocation>
        <location evidence="1">Secreted</location>
    </subcellularLocation>
</comment>
<protein>
    <recommendedName>
        <fullName evidence="6">C1q domain-containing protein</fullName>
    </recommendedName>
</protein>
<evidence type="ECO:0000313" key="8">
    <source>
        <dbReference type="Proteomes" id="UP000007635"/>
    </source>
</evidence>
<evidence type="ECO:0000256" key="5">
    <source>
        <dbReference type="SAM" id="SignalP"/>
    </source>
</evidence>
<reference evidence="7 8" key="1">
    <citation type="journal article" date="2021" name="G3 (Bethesda)">
        <title>Improved contiguity of the threespine stickleback genome using long-read sequencing.</title>
        <authorList>
            <person name="Nath S."/>
            <person name="Shaw D.E."/>
            <person name="White M.A."/>
        </authorList>
    </citation>
    <scope>NUCLEOTIDE SEQUENCE [LARGE SCALE GENOMIC DNA]</scope>
    <source>
        <strain evidence="7 8">Lake Benthic</strain>
    </source>
</reference>
<reference evidence="7" key="2">
    <citation type="submission" date="2025-08" db="UniProtKB">
        <authorList>
            <consortium name="Ensembl"/>
        </authorList>
    </citation>
    <scope>IDENTIFICATION</scope>
</reference>
<keyword evidence="3 5" id="KW-0732">Signal</keyword>
<evidence type="ECO:0000259" key="6">
    <source>
        <dbReference type="PROSITE" id="PS50871"/>
    </source>
</evidence>
<dbReference type="Gene3D" id="1.10.287.1490">
    <property type="match status" value="1"/>
</dbReference>
<feature type="chain" id="PRO_5042837647" description="C1q domain-containing protein" evidence="5">
    <location>
        <begin position="25"/>
        <end position="378"/>
    </location>
</feature>